<organism evidence="2 3">
    <name type="scientific">Burkholderia arboris</name>
    <dbReference type="NCBI Taxonomy" id="488730"/>
    <lineage>
        <taxon>Bacteria</taxon>
        <taxon>Pseudomonadati</taxon>
        <taxon>Pseudomonadota</taxon>
        <taxon>Betaproteobacteria</taxon>
        <taxon>Burkholderiales</taxon>
        <taxon>Burkholderiaceae</taxon>
        <taxon>Burkholderia</taxon>
        <taxon>Burkholderia cepacia complex</taxon>
    </lineage>
</organism>
<dbReference type="Proteomes" id="UP000494172">
    <property type="component" value="Unassembled WGS sequence"/>
</dbReference>
<sequence length="224" mass="25589">MRTHDHARPQEPAGLLASFKRAAFEQAVTAWQGVRAGLEKRFLQLRNRLNVIGEYTRRAGPYELATRGEKLAERKAEQARPELAENFRQVIEREKAAAIERNRAKIAERQQQRQERTRMKQESIEELKQRTDANRARNEQAERNRLEAAGRQAAMQSPLDPAQKLDVDQAASTQAGNVAKALNELGAKPEKTKEERAKEILDQFRAKKAKEREDNDRGRGGNSR</sequence>
<accession>A0A9Q9SRN8</accession>
<evidence type="ECO:0000256" key="1">
    <source>
        <dbReference type="SAM" id="MobiDB-lite"/>
    </source>
</evidence>
<reference evidence="2 3" key="1">
    <citation type="submission" date="2019-09" db="EMBL/GenBank/DDBJ databases">
        <authorList>
            <person name="Depoorter E."/>
        </authorList>
    </citation>
    <scope>NUCLEOTIDE SEQUENCE [LARGE SCALE GENOMIC DNA]</scope>
    <source>
        <strain evidence="2">LMG 24066</strain>
    </source>
</reference>
<evidence type="ECO:0000313" key="2">
    <source>
        <dbReference type="EMBL" id="VWC45974.1"/>
    </source>
</evidence>
<dbReference type="AlphaFoldDB" id="A0A9Q9SRN8"/>
<feature type="region of interest" description="Disordered" evidence="1">
    <location>
        <begin position="107"/>
        <end position="224"/>
    </location>
</feature>
<feature type="compositionally biased region" description="Basic and acidic residues" evidence="1">
    <location>
        <begin position="107"/>
        <end position="148"/>
    </location>
</feature>
<name>A0A9Q9SRN8_9BURK</name>
<proteinExistence type="predicted"/>
<dbReference type="EMBL" id="CABVPX010000063">
    <property type="protein sequence ID" value="VWC45974.1"/>
    <property type="molecule type" value="Genomic_DNA"/>
</dbReference>
<gene>
    <name evidence="2" type="ORF">BAR24066_07365</name>
</gene>
<feature type="compositionally biased region" description="Basic and acidic residues" evidence="1">
    <location>
        <begin position="187"/>
        <end position="224"/>
    </location>
</feature>
<evidence type="ECO:0000313" key="3">
    <source>
        <dbReference type="Proteomes" id="UP000494172"/>
    </source>
</evidence>
<comment type="caution">
    <text evidence="2">The sequence shown here is derived from an EMBL/GenBank/DDBJ whole genome shotgun (WGS) entry which is preliminary data.</text>
</comment>
<protein>
    <submittedName>
        <fullName evidence="2">Uncharacterized protein</fullName>
    </submittedName>
</protein>